<protein>
    <recommendedName>
        <fullName evidence="3">SnoaL-like domain-containing protein</fullName>
    </recommendedName>
</protein>
<name>A0ABQ3JFF0_9PSEU</name>
<proteinExistence type="predicted"/>
<reference evidence="2" key="1">
    <citation type="journal article" date="2019" name="Int. J. Syst. Evol. Microbiol.">
        <title>The Global Catalogue of Microorganisms (GCM) 10K type strain sequencing project: providing services to taxonomists for standard genome sequencing and annotation.</title>
        <authorList>
            <consortium name="The Broad Institute Genomics Platform"/>
            <consortium name="The Broad Institute Genome Sequencing Center for Infectious Disease"/>
            <person name="Wu L."/>
            <person name="Ma J."/>
        </authorList>
    </citation>
    <scope>NUCLEOTIDE SEQUENCE [LARGE SCALE GENOMIC DNA]</scope>
    <source>
        <strain evidence="2">CGMCC 4.7677</strain>
    </source>
</reference>
<comment type="caution">
    <text evidence="1">The sequence shown here is derived from an EMBL/GenBank/DDBJ whole genome shotgun (WGS) entry which is preliminary data.</text>
</comment>
<evidence type="ECO:0008006" key="3">
    <source>
        <dbReference type="Google" id="ProtNLM"/>
    </source>
</evidence>
<organism evidence="1 2">
    <name type="scientific">Amycolatopsis deserti</name>
    <dbReference type="NCBI Taxonomy" id="185696"/>
    <lineage>
        <taxon>Bacteria</taxon>
        <taxon>Bacillati</taxon>
        <taxon>Actinomycetota</taxon>
        <taxon>Actinomycetes</taxon>
        <taxon>Pseudonocardiales</taxon>
        <taxon>Pseudonocardiaceae</taxon>
        <taxon>Amycolatopsis</taxon>
    </lineage>
</organism>
<accession>A0ABQ3JFF0</accession>
<dbReference type="InterPro" id="IPR032710">
    <property type="entry name" value="NTF2-like_dom_sf"/>
</dbReference>
<evidence type="ECO:0000313" key="1">
    <source>
        <dbReference type="EMBL" id="GHF28514.1"/>
    </source>
</evidence>
<dbReference type="SUPFAM" id="SSF54427">
    <property type="entry name" value="NTF2-like"/>
    <property type="match status" value="1"/>
</dbReference>
<dbReference type="Gene3D" id="3.10.450.50">
    <property type="match status" value="1"/>
</dbReference>
<dbReference type="Proteomes" id="UP000605897">
    <property type="component" value="Unassembled WGS sequence"/>
</dbReference>
<gene>
    <name evidence="1" type="ORF">GCM10017786_73280</name>
</gene>
<evidence type="ECO:0000313" key="2">
    <source>
        <dbReference type="Proteomes" id="UP000605897"/>
    </source>
</evidence>
<dbReference type="EMBL" id="BNAU01000013">
    <property type="protein sequence ID" value="GHF28514.1"/>
    <property type="molecule type" value="Genomic_DNA"/>
</dbReference>
<keyword evidence="2" id="KW-1185">Reference proteome</keyword>
<sequence>MGRGPGLIPGRELPVCPGSGEATAMDLVERYVALWKETGADARRKAIELLWHEDGVHLLQPPREMRDRAIALGFGDAVLAARGYAAIEERVRRGYEDFLAPAGVTLRAGGNTDRLGDTVKFNWELVDGSGQLRSTGLEVLTLAADGRIAVDHQFFES</sequence>